<dbReference type="GO" id="GO:0032543">
    <property type="term" value="P:mitochondrial translation"/>
    <property type="evidence" value="ECO:0007669"/>
    <property type="project" value="TreeGrafter"/>
</dbReference>
<dbReference type="GO" id="GO:0005739">
    <property type="term" value="C:mitochondrion"/>
    <property type="evidence" value="ECO:0007669"/>
    <property type="project" value="TreeGrafter"/>
</dbReference>
<dbReference type="AlphaFoldDB" id="A0A392R6D6"/>
<dbReference type="InterPro" id="IPR002300">
    <property type="entry name" value="aa-tRNA-synth_Ia"/>
</dbReference>
<feature type="domain" description="Aminoacyl-tRNA synthetase class Ia" evidence="6">
    <location>
        <begin position="3"/>
        <end position="37"/>
    </location>
</feature>
<evidence type="ECO:0000256" key="2">
    <source>
        <dbReference type="ARBA" id="ARBA00022741"/>
    </source>
</evidence>
<evidence type="ECO:0000259" key="6">
    <source>
        <dbReference type="Pfam" id="PF00133"/>
    </source>
</evidence>
<dbReference type="Gene3D" id="3.40.50.620">
    <property type="entry name" value="HUPs"/>
    <property type="match status" value="1"/>
</dbReference>
<accession>A0A392R6D6</accession>
<dbReference type="EMBL" id="LXQA010190182">
    <property type="protein sequence ID" value="MCI31797.1"/>
    <property type="molecule type" value="Genomic_DNA"/>
</dbReference>
<dbReference type="GO" id="GO:0004822">
    <property type="term" value="F:isoleucine-tRNA ligase activity"/>
    <property type="evidence" value="ECO:0007669"/>
    <property type="project" value="TreeGrafter"/>
</dbReference>
<name>A0A392R6D6_9FABA</name>
<keyword evidence="4" id="KW-0648">Protein biosynthesis</keyword>
<dbReference type="InterPro" id="IPR050081">
    <property type="entry name" value="Ile-tRNA_ligase"/>
</dbReference>
<evidence type="ECO:0000313" key="8">
    <source>
        <dbReference type="Proteomes" id="UP000265520"/>
    </source>
</evidence>
<keyword evidence="2" id="KW-0547">Nucleotide-binding</keyword>
<protein>
    <submittedName>
        <fullName evidence="7">Isoleucine-tRNA ligase-like</fullName>
    </submittedName>
</protein>
<evidence type="ECO:0000256" key="3">
    <source>
        <dbReference type="ARBA" id="ARBA00022840"/>
    </source>
</evidence>
<evidence type="ECO:0000313" key="7">
    <source>
        <dbReference type="EMBL" id="MCI31797.1"/>
    </source>
</evidence>
<sequence>MTSSRSDWCISRQRTWGVPIPVFYHLQSREPLMNEETIGHIN</sequence>
<reference evidence="7 8" key="1">
    <citation type="journal article" date="2018" name="Front. Plant Sci.">
        <title>Red Clover (Trifolium pratense) and Zigzag Clover (T. medium) - A Picture of Genomic Similarities and Differences.</title>
        <authorList>
            <person name="Dluhosova J."/>
            <person name="Istvanek J."/>
            <person name="Nedelnik J."/>
            <person name="Repkova J."/>
        </authorList>
    </citation>
    <scope>NUCLEOTIDE SEQUENCE [LARGE SCALE GENOMIC DNA]</scope>
    <source>
        <strain evidence="8">cv. 10/8</strain>
        <tissue evidence="7">Leaf</tissue>
    </source>
</reference>
<organism evidence="7 8">
    <name type="scientific">Trifolium medium</name>
    <dbReference type="NCBI Taxonomy" id="97028"/>
    <lineage>
        <taxon>Eukaryota</taxon>
        <taxon>Viridiplantae</taxon>
        <taxon>Streptophyta</taxon>
        <taxon>Embryophyta</taxon>
        <taxon>Tracheophyta</taxon>
        <taxon>Spermatophyta</taxon>
        <taxon>Magnoliopsida</taxon>
        <taxon>eudicotyledons</taxon>
        <taxon>Gunneridae</taxon>
        <taxon>Pentapetalae</taxon>
        <taxon>rosids</taxon>
        <taxon>fabids</taxon>
        <taxon>Fabales</taxon>
        <taxon>Fabaceae</taxon>
        <taxon>Papilionoideae</taxon>
        <taxon>50 kb inversion clade</taxon>
        <taxon>NPAAA clade</taxon>
        <taxon>Hologalegina</taxon>
        <taxon>IRL clade</taxon>
        <taxon>Trifolieae</taxon>
        <taxon>Trifolium</taxon>
    </lineage>
</organism>
<proteinExistence type="predicted"/>
<feature type="non-terminal residue" evidence="7">
    <location>
        <position position="42"/>
    </location>
</feature>
<keyword evidence="3" id="KW-0067">ATP-binding</keyword>
<dbReference type="PANTHER" id="PTHR42765:SF1">
    <property type="entry name" value="ISOLEUCINE--TRNA LIGASE, MITOCHONDRIAL"/>
    <property type="match status" value="1"/>
</dbReference>
<keyword evidence="8" id="KW-1185">Reference proteome</keyword>
<dbReference type="InterPro" id="IPR014729">
    <property type="entry name" value="Rossmann-like_a/b/a_fold"/>
</dbReference>
<dbReference type="GO" id="GO:0006428">
    <property type="term" value="P:isoleucyl-tRNA aminoacylation"/>
    <property type="evidence" value="ECO:0007669"/>
    <property type="project" value="TreeGrafter"/>
</dbReference>
<evidence type="ECO:0000256" key="5">
    <source>
        <dbReference type="ARBA" id="ARBA00023146"/>
    </source>
</evidence>
<keyword evidence="1 7" id="KW-0436">Ligase</keyword>
<keyword evidence="5" id="KW-0030">Aminoacyl-tRNA synthetase</keyword>
<comment type="caution">
    <text evidence="7">The sequence shown here is derived from an EMBL/GenBank/DDBJ whole genome shotgun (WGS) entry which is preliminary data.</text>
</comment>
<dbReference type="GO" id="GO:0005524">
    <property type="term" value="F:ATP binding"/>
    <property type="evidence" value="ECO:0007669"/>
    <property type="project" value="UniProtKB-KW"/>
</dbReference>
<dbReference type="SUPFAM" id="SSF52374">
    <property type="entry name" value="Nucleotidylyl transferase"/>
    <property type="match status" value="1"/>
</dbReference>
<dbReference type="Proteomes" id="UP000265520">
    <property type="component" value="Unassembled WGS sequence"/>
</dbReference>
<evidence type="ECO:0000256" key="1">
    <source>
        <dbReference type="ARBA" id="ARBA00022598"/>
    </source>
</evidence>
<dbReference type="PANTHER" id="PTHR42765">
    <property type="entry name" value="SOLEUCYL-TRNA SYNTHETASE"/>
    <property type="match status" value="1"/>
</dbReference>
<dbReference type="Pfam" id="PF00133">
    <property type="entry name" value="tRNA-synt_1"/>
    <property type="match status" value="1"/>
</dbReference>
<evidence type="ECO:0000256" key="4">
    <source>
        <dbReference type="ARBA" id="ARBA00022917"/>
    </source>
</evidence>